<name>A0A0F8A688_9HYPO</name>
<dbReference type="Proteomes" id="UP000054481">
    <property type="component" value="Unassembled WGS sequence"/>
</dbReference>
<gene>
    <name evidence="1" type="ORF">HIM_03990</name>
</gene>
<accession>A0A0F8A688</accession>
<dbReference type="EMBL" id="KQ030510">
    <property type="protein sequence ID" value="KJZ76654.1"/>
    <property type="molecule type" value="Genomic_DNA"/>
</dbReference>
<keyword evidence="2" id="KW-1185">Reference proteome</keyword>
<sequence length="336" mass="38659">MLSTRTLARTPAQVYDLRLLWIREIETRIRMNPMYNPPDAPWSFSMMEFNFLAMMPLGKLRRLLKWTRIENRPHPVFESMAIILGKFFEPTEEYWIWWPTNTVATLDDFMDGGDYCIVTGDPTTGPCALVPGNLTVRQPEEGMCFLWKHLIPVLEDLFSGKEMPLHVISDMYRDTYLAWNRLPLNEQLCHWFWQARCGFKFLGRNNVAADAVPAHLNNGDGKPKTIVTLEFHWLPGREGVRPDDRVDLSTQRRGKDQSLYNLLQKPRLPDSHIQSPLDQASRPIRSGQTVPIAVDLEDAAKFICAIKLHWALSKIAAVSGYGYDDEGEMSDDDPYC</sequence>
<organism evidence="1 2">
    <name type="scientific">Hirsutella minnesotensis 3608</name>
    <dbReference type="NCBI Taxonomy" id="1043627"/>
    <lineage>
        <taxon>Eukaryota</taxon>
        <taxon>Fungi</taxon>
        <taxon>Dikarya</taxon>
        <taxon>Ascomycota</taxon>
        <taxon>Pezizomycotina</taxon>
        <taxon>Sordariomycetes</taxon>
        <taxon>Hypocreomycetidae</taxon>
        <taxon>Hypocreales</taxon>
        <taxon>Ophiocordycipitaceae</taxon>
        <taxon>Hirsutella</taxon>
    </lineage>
</organism>
<protein>
    <recommendedName>
        <fullName evidence="3">HNH nuclease domain-containing protein</fullName>
    </recommendedName>
</protein>
<proteinExistence type="predicted"/>
<reference evidence="1 2" key="1">
    <citation type="journal article" date="2014" name="Genome Biol. Evol.">
        <title>Comparative genomics and transcriptomics analyses reveal divergent lifestyle features of nematode endoparasitic fungus Hirsutella minnesotensis.</title>
        <authorList>
            <person name="Lai Y."/>
            <person name="Liu K."/>
            <person name="Zhang X."/>
            <person name="Zhang X."/>
            <person name="Li K."/>
            <person name="Wang N."/>
            <person name="Shu C."/>
            <person name="Wu Y."/>
            <person name="Wang C."/>
            <person name="Bushley K.E."/>
            <person name="Xiang M."/>
            <person name="Liu X."/>
        </authorList>
    </citation>
    <scope>NUCLEOTIDE SEQUENCE [LARGE SCALE GENOMIC DNA]</scope>
    <source>
        <strain evidence="1 2">3608</strain>
    </source>
</reference>
<dbReference type="AlphaFoldDB" id="A0A0F8A688"/>
<evidence type="ECO:0000313" key="1">
    <source>
        <dbReference type="EMBL" id="KJZ76654.1"/>
    </source>
</evidence>
<evidence type="ECO:0000313" key="2">
    <source>
        <dbReference type="Proteomes" id="UP000054481"/>
    </source>
</evidence>
<evidence type="ECO:0008006" key="3">
    <source>
        <dbReference type="Google" id="ProtNLM"/>
    </source>
</evidence>